<proteinExistence type="predicted"/>
<name>A0A2T2WKH7_9FIRM</name>
<evidence type="ECO:0000313" key="2">
    <source>
        <dbReference type="EMBL" id="PSR22727.1"/>
    </source>
</evidence>
<dbReference type="AlphaFoldDB" id="A0A2T2WKH7"/>
<sequence>MIKCGRDDARDSVAGTIASGDDDLPTDKLAALADLIHTLIDEDDEPVGAEEAGRVPTDEMRRGKPLSFDDIFPSGDVYTAVQSLGSQVS</sequence>
<evidence type="ECO:0000256" key="1">
    <source>
        <dbReference type="SAM" id="MobiDB-lite"/>
    </source>
</evidence>
<comment type="caution">
    <text evidence="2">The sequence shown here is derived from an EMBL/GenBank/DDBJ whole genome shotgun (WGS) entry which is preliminary data.</text>
</comment>
<feature type="compositionally biased region" description="Basic and acidic residues" evidence="1">
    <location>
        <begin position="1"/>
        <end position="11"/>
    </location>
</feature>
<feature type="compositionally biased region" description="Basic and acidic residues" evidence="1">
    <location>
        <begin position="51"/>
        <end position="62"/>
    </location>
</feature>
<accession>A0A2T2WKH7</accession>
<dbReference type="Proteomes" id="UP000241848">
    <property type="component" value="Unassembled WGS sequence"/>
</dbReference>
<dbReference type="EMBL" id="PXYV01000013">
    <property type="protein sequence ID" value="PSR22727.1"/>
    <property type="molecule type" value="Genomic_DNA"/>
</dbReference>
<feature type="region of interest" description="Disordered" evidence="1">
    <location>
        <begin position="1"/>
        <end position="23"/>
    </location>
</feature>
<gene>
    <name evidence="2" type="ORF">C7B45_05890</name>
</gene>
<organism evidence="2 3">
    <name type="scientific">Sulfobacillus acidophilus</name>
    <dbReference type="NCBI Taxonomy" id="53633"/>
    <lineage>
        <taxon>Bacteria</taxon>
        <taxon>Bacillati</taxon>
        <taxon>Bacillota</taxon>
        <taxon>Clostridia</taxon>
        <taxon>Eubacteriales</taxon>
        <taxon>Clostridiales Family XVII. Incertae Sedis</taxon>
        <taxon>Sulfobacillus</taxon>
    </lineage>
</organism>
<feature type="region of interest" description="Disordered" evidence="1">
    <location>
        <begin position="42"/>
        <end position="66"/>
    </location>
</feature>
<protein>
    <submittedName>
        <fullName evidence="2">Uncharacterized protein</fullName>
    </submittedName>
</protein>
<reference evidence="2 3" key="1">
    <citation type="journal article" date="2014" name="BMC Genomics">
        <title>Comparison of environmental and isolate Sulfobacillus genomes reveals diverse carbon, sulfur, nitrogen, and hydrogen metabolisms.</title>
        <authorList>
            <person name="Justice N.B."/>
            <person name="Norman A."/>
            <person name="Brown C.T."/>
            <person name="Singh A."/>
            <person name="Thomas B.C."/>
            <person name="Banfield J.F."/>
        </authorList>
    </citation>
    <scope>NUCLEOTIDE SEQUENCE [LARGE SCALE GENOMIC DNA]</scope>
    <source>
        <strain evidence="2">AMDSBA3</strain>
    </source>
</reference>
<evidence type="ECO:0000313" key="3">
    <source>
        <dbReference type="Proteomes" id="UP000241848"/>
    </source>
</evidence>